<gene>
    <name evidence="2" type="ORF">AXK61_12955</name>
</gene>
<feature type="compositionally biased region" description="Basic and acidic residues" evidence="1">
    <location>
        <begin position="201"/>
        <end position="216"/>
    </location>
</feature>
<feature type="compositionally biased region" description="Acidic residues" evidence="1">
    <location>
        <begin position="223"/>
        <end position="232"/>
    </location>
</feature>
<proteinExistence type="predicted"/>
<comment type="caution">
    <text evidence="2">The sequence shown here is derived from an EMBL/GenBank/DDBJ whole genome shotgun (WGS) entry which is preliminary data.</text>
</comment>
<feature type="compositionally biased region" description="Low complexity" evidence="1">
    <location>
        <begin position="155"/>
        <end position="170"/>
    </location>
</feature>
<organism evidence="2 3">
    <name type="scientific">Tsukamurella pseudospumae</name>
    <dbReference type="NCBI Taxonomy" id="239498"/>
    <lineage>
        <taxon>Bacteria</taxon>
        <taxon>Bacillati</taxon>
        <taxon>Actinomycetota</taxon>
        <taxon>Actinomycetes</taxon>
        <taxon>Mycobacteriales</taxon>
        <taxon>Tsukamurellaceae</taxon>
        <taxon>Tsukamurella</taxon>
    </lineage>
</organism>
<name>A0A137ZRT1_9ACTN</name>
<dbReference type="RefSeq" id="WP_068743696.1">
    <property type="nucleotide sequence ID" value="NZ_LSRE01000002.1"/>
</dbReference>
<evidence type="ECO:0000313" key="2">
    <source>
        <dbReference type="EMBL" id="KXP00912.1"/>
    </source>
</evidence>
<sequence length="232" mass="25745">MARRRNKEKNKLNKGIHRNADGVVVARETRHPLAHYFRSVPMGEGLPDMSMTEHTAQVLAMHVFDNLDCSAPRQPRYKAIPPEHGPDVWDNPPRWVPIKDEAEESRVGRDPVEDPDFDASRVPALDELTDDELDVLESRLLARRNQLVQEENLDGAGFDADPAAGAPEGFDLSKEPEWVQRAAGRMAATEGKIRAQQAQAARDRVEAAKKRADDVRNGVFDATGEDEGGDAP</sequence>
<dbReference type="EMBL" id="LSRE01000002">
    <property type="protein sequence ID" value="KXP00912.1"/>
    <property type="molecule type" value="Genomic_DNA"/>
</dbReference>
<evidence type="ECO:0000256" key="1">
    <source>
        <dbReference type="SAM" id="MobiDB-lite"/>
    </source>
</evidence>
<reference evidence="2 3" key="1">
    <citation type="submission" date="2016-02" db="EMBL/GenBank/DDBJ databases">
        <authorList>
            <person name="Teng J.L."/>
            <person name="Tang Y."/>
            <person name="Huang Y."/>
            <person name="Guo F."/>
            <person name="Wei W."/>
            <person name="Chen J.H."/>
            <person name="Wong S.Y."/>
            <person name="Lau S.K."/>
            <person name="Woo P.C."/>
        </authorList>
    </citation>
    <scope>NUCLEOTIDE SEQUENCE [LARGE SCALE GENOMIC DNA]</scope>
    <source>
        <strain evidence="2 3">JCM 13375</strain>
    </source>
</reference>
<evidence type="ECO:0000313" key="3">
    <source>
        <dbReference type="Proteomes" id="UP000070409"/>
    </source>
</evidence>
<keyword evidence="3" id="KW-1185">Reference proteome</keyword>
<protein>
    <submittedName>
        <fullName evidence="2">Uncharacterized protein</fullName>
    </submittedName>
</protein>
<accession>A0A137ZRT1</accession>
<feature type="region of interest" description="Disordered" evidence="1">
    <location>
        <begin position="155"/>
        <end position="175"/>
    </location>
</feature>
<dbReference type="Proteomes" id="UP000070409">
    <property type="component" value="Unassembled WGS sequence"/>
</dbReference>
<feature type="region of interest" description="Disordered" evidence="1">
    <location>
        <begin position="189"/>
        <end position="232"/>
    </location>
</feature>